<protein>
    <submittedName>
        <fullName evidence="5">Phospholipid-binding lipoprotein MlaA</fullName>
    </submittedName>
</protein>
<dbReference type="PANTHER" id="PTHR30035">
    <property type="entry name" value="LIPOPROTEIN VACJ-RELATED"/>
    <property type="match status" value="1"/>
</dbReference>
<gene>
    <name evidence="5" type="ORF">SAMN05444959_104128</name>
</gene>
<evidence type="ECO:0000313" key="6">
    <source>
        <dbReference type="Proteomes" id="UP000198307"/>
    </source>
</evidence>
<evidence type="ECO:0000256" key="4">
    <source>
        <dbReference type="SAM" id="SignalP"/>
    </source>
</evidence>
<dbReference type="EMBL" id="FZQB01000004">
    <property type="protein sequence ID" value="SNT72957.1"/>
    <property type="molecule type" value="Genomic_DNA"/>
</dbReference>
<dbReference type="Pfam" id="PF04333">
    <property type="entry name" value="MlaA"/>
    <property type="match status" value="1"/>
</dbReference>
<keyword evidence="2 4" id="KW-0732">Signal</keyword>
<name>A0A239PTC3_9RHOB</name>
<dbReference type="PRINTS" id="PR01805">
    <property type="entry name" value="VACJLIPOPROT"/>
</dbReference>
<evidence type="ECO:0000256" key="1">
    <source>
        <dbReference type="ARBA" id="ARBA00010634"/>
    </source>
</evidence>
<accession>A0A239PTC3</accession>
<comment type="similarity">
    <text evidence="1">Belongs to the MlaA family.</text>
</comment>
<dbReference type="PROSITE" id="PS51257">
    <property type="entry name" value="PROKAR_LIPOPROTEIN"/>
    <property type="match status" value="1"/>
</dbReference>
<evidence type="ECO:0000256" key="2">
    <source>
        <dbReference type="ARBA" id="ARBA00022729"/>
    </source>
</evidence>
<evidence type="ECO:0000256" key="3">
    <source>
        <dbReference type="SAM" id="MobiDB-lite"/>
    </source>
</evidence>
<feature type="chain" id="PRO_5013167646" evidence="4">
    <location>
        <begin position="24"/>
        <end position="268"/>
    </location>
</feature>
<dbReference type="AlphaFoldDB" id="A0A239PTC3"/>
<dbReference type="GO" id="GO:0016020">
    <property type="term" value="C:membrane"/>
    <property type="evidence" value="ECO:0007669"/>
    <property type="project" value="InterPro"/>
</dbReference>
<dbReference type="Proteomes" id="UP000198307">
    <property type="component" value="Unassembled WGS sequence"/>
</dbReference>
<evidence type="ECO:0000313" key="5">
    <source>
        <dbReference type="EMBL" id="SNT72957.1"/>
    </source>
</evidence>
<dbReference type="InterPro" id="IPR007428">
    <property type="entry name" value="MlaA"/>
</dbReference>
<feature type="signal peptide" evidence="4">
    <location>
        <begin position="1"/>
        <end position="23"/>
    </location>
</feature>
<dbReference type="GO" id="GO:0120010">
    <property type="term" value="P:intermembrane phospholipid transfer"/>
    <property type="evidence" value="ECO:0007669"/>
    <property type="project" value="TreeGrafter"/>
</dbReference>
<reference evidence="5 6" key="1">
    <citation type="submission" date="2017-07" db="EMBL/GenBank/DDBJ databases">
        <authorList>
            <person name="Sun Z.S."/>
            <person name="Albrecht U."/>
            <person name="Echele G."/>
            <person name="Lee C.C."/>
        </authorList>
    </citation>
    <scope>NUCLEOTIDE SEQUENCE [LARGE SCALE GENOMIC DNA]</scope>
    <source>
        <strain evidence="5 6">DSM 14827</strain>
    </source>
</reference>
<dbReference type="PANTHER" id="PTHR30035:SF3">
    <property type="entry name" value="INTERMEMBRANE PHOSPHOLIPID TRANSPORT SYSTEM LIPOPROTEIN MLAA"/>
    <property type="match status" value="1"/>
</dbReference>
<dbReference type="RefSeq" id="WP_245846957.1">
    <property type="nucleotide sequence ID" value="NZ_FZQB01000004.1"/>
</dbReference>
<proteinExistence type="inferred from homology"/>
<sequence>MRHISLFAVPVFLSCALWMSGCAKQPRMQDGILINDPYEAENRRTHDFNKSLAARLSGSDKHANSDAETAPKGGQMQPADLVINMGANLSLPGKVVNNLLQGRPAPAARNLSRFIVNTTIGIAGMFDPAGRKLGLNETDTDFGETLAVWGVPEGAYLELPVLGPSTQRDSAGKVIDLVLDPLVHILTGPQIAAEYALRIGAKVGDRARFSDSMDSVLQQSADSYAQTRLIYLMHRRHDVGEKGAEFDPYDDLYAEPEQDAGFIDPYAD</sequence>
<keyword evidence="6" id="KW-1185">Reference proteome</keyword>
<feature type="region of interest" description="Disordered" evidence="3">
    <location>
        <begin position="55"/>
        <end position="76"/>
    </location>
</feature>
<keyword evidence="5" id="KW-0449">Lipoprotein</keyword>
<organism evidence="5 6">
    <name type="scientific">Paracoccus seriniphilus</name>
    <dbReference type="NCBI Taxonomy" id="184748"/>
    <lineage>
        <taxon>Bacteria</taxon>
        <taxon>Pseudomonadati</taxon>
        <taxon>Pseudomonadota</taxon>
        <taxon>Alphaproteobacteria</taxon>
        <taxon>Rhodobacterales</taxon>
        <taxon>Paracoccaceae</taxon>
        <taxon>Paracoccus</taxon>
    </lineage>
</organism>